<organism evidence="2 3">
    <name type="scientific">Diploptera punctata</name>
    <name type="common">Pacific beetle cockroach</name>
    <dbReference type="NCBI Taxonomy" id="6984"/>
    <lineage>
        <taxon>Eukaryota</taxon>
        <taxon>Metazoa</taxon>
        <taxon>Ecdysozoa</taxon>
        <taxon>Arthropoda</taxon>
        <taxon>Hexapoda</taxon>
        <taxon>Insecta</taxon>
        <taxon>Pterygota</taxon>
        <taxon>Neoptera</taxon>
        <taxon>Polyneoptera</taxon>
        <taxon>Dictyoptera</taxon>
        <taxon>Blattodea</taxon>
        <taxon>Blaberoidea</taxon>
        <taxon>Blaberidae</taxon>
        <taxon>Diplopterinae</taxon>
        <taxon>Diploptera</taxon>
    </lineage>
</organism>
<evidence type="ECO:0000313" key="3">
    <source>
        <dbReference type="Proteomes" id="UP001233999"/>
    </source>
</evidence>
<feature type="non-terminal residue" evidence="2">
    <location>
        <position position="55"/>
    </location>
</feature>
<keyword evidence="3" id="KW-1185">Reference proteome</keyword>
<feature type="non-terminal residue" evidence="2">
    <location>
        <position position="1"/>
    </location>
</feature>
<evidence type="ECO:0000256" key="1">
    <source>
        <dbReference type="SAM" id="Phobius"/>
    </source>
</evidence>
<proteinExistence type="predicted"/>
<gene>
    <name evidence="2" type="ORF">L9F63_028260</name>
</gene>
<dbReference type="EMBL" id="JASPKZ010006271">
    <property type="protein sequence ID" value="KAJ9587487.1"/>
    <property type="molecule type" value="Genomic_DNA"/>
</dbReference>
<dbReference type="Proteomes" id="UP001233999">
    <property type="component" value="Unassembled WGS sequence"/>
</dbReference>
<accession>A0AAD8EF72</accession>
<name>A0AAD8EF72_DIPPU</name>
<protein>
    <submittedName>
        <fullName evidence="2">Uncharacterized protein</fullName>
    </submittedName>
</protein>
<feature type="transmembrane region" description="Helical" evidence="1">
    <location>
        <begin position="12"/>
        <end position="31"/>
    </location>
</feature>
<reference evidence="2" key="1">
    <citation type="journal article" date="2023" name="IScience">
        <title>Live-bearing cockroach genome reveals convergent evolutionary mechanisms linked to viviparity in insects and beyond.</title>
        <authorList>
            <person name="Fouks B."/>
            <person name="Harrison M.C."/>
            <person name="Mikhailova A.A."/>
            <person name="Marchal E."/>
            <person name="English S."/>
            <person name="Carruthers M."/>
            <person name="Jennings E.C."/>
            <person name="Chiamaka E.L."/>
            <person name="Frigard R.A."/>
            <person name="Pippel M."/>
            <person name="Attardo G.M."/>
            <person name="Benoit J.B."/>
            <person name="Bornberg-Bauer E."/>
            <person name="Tobe S.S."/>
        </authorList>
    </citation>
    <scope>NUCLEOTIDE SEQUENCE</scope>
    <source>
        <strain evidence="2">Stay&amp;Tobe</strain>
    </source>
</reference>
<dbReference type="AlphaFoldDB" id="A0AAD8EF72"/>
<comment type="caution">
    <text evidence="2">The sequence shown here is derived from an EMBL/GenBank/DDBJ whole genome shotgun (WGS) entry which is preliminary data.</text>
</comment>
<reference evidence="2" key="2">
    <citation type="submission" date="2023-05" db="EMBL/GenBank/DDBJ databases">
        <authorList>
            <person name="Fouks B."/>
        </authorList>
    </citation>
    <scope>NUCLEOTIDE SEQUENCE</scope>
    <source>
        <strain evidence="2">Stay&amp;Tobe</strain>
        <tissue evidence="2">Testes</tissue>
    </source>
</reference>
<keyword evidence="1" id="KW-0812">Transmembrane</keyword>
<evidence type="ECO:0000313" key="2">
    <source>
        <dbReference type="EMBL" id="KAJ9587487.1"/>
    </source>
</evidence>
<keyword evidence="1" id="KW-0472">Membrane</keyword>
<keyword evidence="1" id="KW-1133">Transmembrane helix</keyword>
<sequence length="55" mass="6393">LMCCSLSELLHYCLVLCLSRLCYIIAWFSYIQLRLVSPVNYIQLRLVSPDNVLLS</sequence>